<proteinExistence type="inferred from homology"/>
<protein>
    <recommendedName>
        <fullName evidence="5">PNO1 second type I KH domain-containing protein</fullName>
    </recommendedName>
</protein>
<dbReference type="FunFam" id="3.30.1370.10:FF:000009">
    <property type="entry name" value="RNA-binding protein PNO1"/>
    <property type="match status" value="1"/>
</dbReference>
<evidence type="ECO:0000256" key="1">
    <source>
        <dbReference type="ARBA" id="ARBA00004604"/>
    </source>
</evidence>
<dbReference type="Proteomes" id="UP001634393">
    <property type="component" value="Unassembled WGS sequence"/>
</dbReference>
<comment type="similarity">
    <text evidence="2">Belongs to the PNO1 family.</text>
</comment>
<sequence length="210" mass="23860">MEAEKVILSTTPKPNFKPVKAHEMSDNRVQFRKIPVPSHRLKPLRKEETWLRIYELVFHDMNVDIRMNPKRLQVELKTKPDTPEIGHLQKCADFVHAFILGFDVEDAKCLFQLDAMYVDSFEVKDVKMLRGDHLSRAIGRISGKCGRTKHAIENATTTRIVVADTRIHILGSFAGIKVARNCLCSLILGSPAAKVYSKLRQLGSRLEKIA</sequence>
<evidence type="ECO:0000256" key="4">
    <source>
        <dbReference type="ARBA" id="ARBA00023242"/>
    </source>
</evidence>
<dbReference type="Pfam" id="PF22891">
    <property type="entry name" value="KH_PNO1_2nd"/>
    <property type="match status" value="1"/>
</dbReference>
<evidence type="ECO:0000313" key="7">
    <source>
        <dbReference type="Proteomes" id="UP001634393"/>
    </source>
</evidence>
<dbReference type="SUPFAM" id="SSF54791">
    <property type="entry name" value="Eukaryotic type KH-domain (KH-domain type I)"/>
    <property type="match status" value="1"/>
</dbReference>
<organism evidence="6 7">
    <name type="scientific">Penstemon smallii</name>
    <dbReference type="NCBI Taxonomy" id="265156"/>
    <lineage>
        <taxon>Eukaryota</taxon>
        <taxon>Viridiplantae</taxon>
        <taxon>Streptophyta</taxon>
        <taxon>Embryophyta</taxon>
        <taxon>Tracheophyta</taxon>
        <taxon>Spermatophyta</taxon>
        <taxon>Magnoliopsida</taxon>
        <taxon>eudicotyledons</taxon>
        <taxon>Gunneridae</taxon>
        <taxon>Pentapetalae</taxon>
        <taxon>asterids</taxon>
        <taxon>lamiids</taxon>
        <taxon>Lamiales</taxon>
        <taxon>Plantaginaceae</taxon>
        <taxon>Cheloneae</taxon>
        <taxon>Penstemon</taxon>
    </lineage>
</organism>
<comment type="subcellular location">
    <subcellularLocation>
        <location evidence="1">Nucleus</location>
        <location evidence="1">Nucleolus</location>
    </subcellularLocation>
</comment>
<comment type="caution">
    <text evidence="6">The sequence shown here is derived from an EMBL/GenBank/DDBJ whole genome shotgun (WGS) entry which is preliminary data.</text>
</comment>
<keyword evidence="4" id="KW-0539">Nucleus</keyword>
<dbReference type="PANTHER" id="PTHR12826:SF13">
    <property type="entry name" value="RNA-BINDING PROTEIN PNO1"/>
    <property type="match status" value="1"/>
</dbReference>
<dbReference type="InterPro" id="IPR036612">
    <property type="entry name" value="KH_dom_type_1_sf"/>
</dbReference>
<dbReference type="CDD" id="cd22392">
    <property type="entry name" value="KH-I_PNO1_rpt2"/>
    <property type="match status" value="1"/>
</dbReference>
<dbReference type="Gene3D" id="3.30.1370.10">
    <property type="entry name" value="K Homology domain, type 1"/>
    <property type="match status" value="1"/>
</dbReference>
<keyword evidence="3" id="KW-0694">RNA-binding</keyword>
<evidence type="ECO:0000256" key="2">
    <source>
        <dbReference type="ARBA" id="ARBA00007515"/>
    </source>
</evidence>
<dbReference type="InterPro" id="IPR055212">
    <property type="entry name" value="KH-I_PNO1_first"/>
</dbReference>
<dbReference type="AlphaFoldDB" id="A0ABD3S4Y3"/>
<reference evidence="6 7" key="1">
    <citation type="submission" date="2024-12" db="EMBL/GenBank/DDBJ databases">
        <title>The unique morphological basis and parallel evolutionary history of personate flowers in Penstemon.</title>
        <authorList>
            <person name="Depatie T.H."/>
            <person name="Wessinger C.A."/>
        </authorList>
    </citation>
    <scope>NUCLEOTIDE SEQUENCE [LARGE SCALE GENOMIC DNA]</scope>
    <source>
        <strain evidence="6">WTNN_2</strain>
        <tissue evidence="6">Leaf</tissue>
    </source>
</reference>
<gene>
    <name evidence="6" type="ORF">ACJIZ3_005448</name>
</gene>
<keyword evidence="7" id="KW-1185">Reference proteome</keyword>
<dbReference type="GO" id="GO:0005730">
    <property type="term" value="C:nucleolus"/>
    <property type="evidence" value="ECO:0007669"/>
    <property type="project" value="UniProtKB-SubCell"/>
</dbReference>
<accession>A0ABD3S4Y3</accession>
<dbReference type="PANTHER" id="PTHR12826">
    <property type="entry name" value="RIBONUCLEASE Y"/>
    <property type="match status" value="1"/>
</dbReference>
<feature type="domain" description="PNO1 second type I KH" evidence="5">
    <location>
        <begin position="120"/>
        <end position="201"/>
    </location>
</feature>
<dbReference type="GO" id="GO:0003723">
    <property type="term" value="F:RNA binding"/>
    <property type="evidence" value="ECO:0007669"/>
    <property type="project" value="UniProtKB-KW"/>
</dbReference>
<evidence type="ECO:0000259" key="5">
    <source>
        <dbReference type="Pfam" id="PF22891"/>
    </source>
</evidence>
<name>A0ABD3S4Y3_9LAMI</name>
<dbReference type="CDD" id="cd22391">
    <property type="entry name" value="KH-I_PNO1_rpt1"/>
    <property type="match status" value="1"/>
</dbReference>
<dbReference type="EMBL" id="JBJXBP010000007">
    <property type="protein sequence ID" value="KAL3819543.1"/>
    <property type="molecule type" value="Genomic_DNA"/>
</dbReference>
<dbReference type="InterPro" id="IPR055211">
    <property type="entry name" value="KH_PNO1_2nd"/>
</dbReference>
<evidence type="ECO:0000313" key="6">
    <source>
        <dbReference type="EMBL" id="KAL3819543.1"/>
    </source>
</evidence>
<evidence type="ECO:0000256" key="3">
    <source>
        <dbReference type="ARBA" id="ARBA00022884"/>
    </source>
</evidence>